<accession>A0A2T3FUL7</accession>
<dbReference type="PANTHER" id="PTHR11358:SF26">
    <property type="entry name" value="GUANIDINO ACID HYDROLASE, MITOCHONDRIAL"/>
    <property type="match status" value="1"/>
</dbReference>
<dbReference type="PROSITE" id="PS01053">
    <property type="entry name" value="ARGINASE_1"/>
    <property type="match status" value="1"/>
</dbReference>
<evidence type="ECO:0000256" key="1">
    <source>
        <dbReference type="ARBA" id="ARBA00009227"/>
    </source>
</evidence>
<dbReference type="AlphaFoldDB" id="A0A2T3FUL7"/>
<dbReference type="GO" id="GO:0033389">
    <property type="term" value="P:putrescine biosynthetic process from arginine, via agmatine"/>
    <property type="evidence" value="ECO:0007669"/>
    <property type="project" value="TreeGrafter"/>
</dbReference>
<proteinExistence type="inferred from homology"/>
<dbReference type="Gene3D" id="3.40.800.10">
    <property type="entry name" value="Ureohydrolase domain"/>
    <property type="match status" value="1"/>
</dbReference>
<gene>
    <name evidence="6" type="primary">speB</name>
    <name evidence="6" type="ORF">C7U56_03315</name>
</gene>
<evidence type="ECO:0000256" key="3">
    <source>
        <dbReference type="ARBA" id="ARBA00022801"/>
    </source>
</evidence>
<reference evidence="6 7" key="1">
    <citation type="submission" date="2018-03" db="EMBL/GenBank/DDBJ databases">
        <title>Lachnoclostridium SNUG30386 gen.nov., sp.nov., isolated from human faeces.</title>
        <authorList>
            <person name="Seo B."/>
            <person name="Jeon K."/>
            <person name="Ko G."/>
        </authorList>
    </citation>
    <scope>NUCLEOTIDE SEQUENCE [LARGE SCALE GENOMIC DNA]</scope>
    <source>
        <strain evidence="6 7">SNUG30386</strain>
    </source>
</reference>
<comment type="similarity">
    <text evidence="1">Belongs to the arginase family. Agmatinase subfamily.</text>
</comment>
<dbReference type="PROSITE" id="PS51409">
    <property type="entry name" value="ARGINASE_2"/>
    <property type="match status" value="1"/>
</dbReference>
<evidence type="ECO:0000256" key="2">
    <source>
        <dbReference type="ARBA" id="ARBA00022723"/>
    </source>
</evidence>
<feature type="binding site" evidence="4">
    <location>
        <position position="136"/>
    </location>
    <ligand>
        <name>Mn(2+)</name>
        <dbReference type="ChEBI" id="CHEBI:29035"/>
        <label>1</label>
    </ligand>
</feature>
<dbReference type="InterPro" id="IPR020855">
    <property type="entry name" value="Ureohydrolase_Mn_BS"/>
</dbReference>
<evidence type="ECO:0000313" key="6">
    <source>
        <dbReference type="EMBL" id="PST38963.1"/>
    </source>
</evidence>
<feature type="binding site" evidence="4">
    <location>
        <position position="213"/>
    </location>
    <ligand>
        <name>Mn(2+)</name>
        <dbReference type="ChEBI" id="CHEBI:29035"/>
        <label>1</label>
    </ligand>
</feature>
<keyword evidence="2 4" id="KW-0479">Metal-binding</keyword>
<dbReference type="InterPro" id="IPR006035">
    <property type="entry name" value="Ureohydrolase"/>
</dbReference>
<dbReference type="InterPro" id="IPR023696">
    <property type="entry name" value="Ureohydrolase_dom_sf"/>
</dbReference>
<feature type="binding site" evidence="4">
    <location>
        <position position="132"/>
    </location>
    <ligand>
        <name>Mn(2+)</name>
        <dbReference type="ChEBI" id="CHEBI:29035"/>
        <label>1</label>
    </ligand>
</feature>
<dbReference type="PRINTS" id="PR00116">
    <property type="entry name" value="ARGINASE"/>
</dbReference>
<dbReference type="InterPro" id="IPR005925">
    <property type="entry name" value="Agmatinase-rel"/>
</dbReference>
<dbReference type="PANTHER" id="PTHR11358">
    <property type="entry name" value="ARGINASE/AGMATINASE"/>
    <property type="match status" value="1"/>
</dbReference>
<dbReference type="PIRSF" id="PIRSF036979">
    <property type="entry name" value="Arginase"/>
    <property type="match status" value="1"/>
</dbReference>
<evidence type="ECO:0000313" key="7">
    <source>
        <dbReference type="Proteomes" id="UP000241048"/>
    </source>
</evidence>
<organism evidence="6 7">
    <name type="scientific">Clostridium fessum</name>
    <dbReference type="NCBI Taxonomy" id="2126740"/>
    <lineage>
        <taxon>Bacteria</taxon>
        <taxon>Bacillati</taxon>
        <taxon>Bacillota</taxon>
        <taxon>Clostridia</taxon>
        <taxon>Eubacteriales</taxon>
        <taxon>Clostridiaceae</taxon>
        <taxon>Clostridium</taxon>
    </lineage>
</organism>
<dbReference type="Pfam" id="PF00491">
    <property type="entry name" value="Arginase"/>
    <property type="match status" value="1"/>
</dbReference>
<sequence>MLKANIETFLACDASYEEAGIVLYGAPFDSTTSYRPGTRFGSRAIRSESYGLESYSPYQDRDLTDYAVFDAGDQELCFGDASLALKDLRERAAEIAGDGKIPFMLGGEHLVTLAPVQALAEKYPDLHIIHFDAHADLRDDYLGAKLSHACVLRRCWEVLGDGRITQFGIRSGDREEWRWGKEHVTTHPFIVDMEVLQETLRKLEGKPVYFTLDLDVLDPSVFPGTGTPEPGGISFEELRRAVTQICSAAWIVGCDVNELSPALDASGASTAVACKIVREMLLALLGNPKIK</sequence>
<dbReference type="EMBL" id="PYLO01000001">
    <property type="protein sequence ID" value="PST38963.1"/>
    <property type="molecule type" value="Genomic_DNA"/>
</dbReference>
<evidence type="ECO:0000256" key="5">
    <source>
        <dbReference type="RuleBase" id="RU003684"/>
    </source>
</evidence>
<feature type="binding site" evidence="4">
    <location>
        <position position="215"/>
    </location>
    <ligand>
        <name>Mn(2+)</name>
        <dbReference type="ChEBI" id="CHEBI:29035"/>
        <label>1</label>
    </ligand>
</feature>
<comment type="caution">
    <text evidence="6">The sequence shown here is derived from an EMBL/GenBank/DDBJ whole genome shotgun (WGS) entry which is preliminary data.</text>
</comment>
<feature type="binding site" evidence="4">
    <location>
        <position position="134"/>
    </location>
    <ligand>
        <name>Mn(2+)</name>
        <dbReference type="ChEBI" id="CHEBI:29035"/>
        <label>1</label>
    </ligand>
</feature>
<comment type="cofactor">
    <cofactor evidence="4">
        <name>Mn(2+)</name>
        <dbReference type="ChEBI" id="CHEBI:29035"/>
    </cofactor>
    <text evidence="4">Binds 2 manganese ions per subunit.</text>
</comment>
<keyword evidence="7" id="KW-1185">Reference proteome</keyword>
<feature type="binding site" evidence="4">
    <location>
        <position position="109"/>
    </location>
    <ligand>
        <name>Mn(2+)</name>
        <dbReference type="ChEBI" id="CHEBI:29035"/>
        <label>1</label>
    </ligand>
</feature>
<dbReference type="SUPFAM" id="SSF52768">
    <property type="entry name" value="Arginase/deacetylase"/>
    <property type="match status" value="1"/>
</dbReference>
<evidence type="ECO:0000256" key="4">
    <source>
        <dbReference type="PIRSR" id="PIRSR036979-1"/>
    </source>
</evidence>
<dbReference type="CDD" id="cd11593">
    <property type="entry name" value="Agmatinase-like_2"/>
    <property type="match status" value="1"/>
</dbReference>
<dbReference type="RefSeq" id="WP_107000122.1">
    <property type="nucleotide sequence ID" value="NZ_PYLO01000001.1"/>
</dbReference>
<dbReference type="GO" id="GO:0008783">
    <property type="term" value="F:agmatinase activity"/>
    <property type="evidence" value="ECO:0007669"/>
    <property type="project" value="TreeGrafter"/>
</dbReference>
<protein>
    <submittedName>
        <fullName evidence="6">Agmatinase</fullName>
    </submittedName>
</protein>
<keyword evidence="3 5" id="KW-0378">Hydrolase</keyword>
<dbReference type="Proteomes" id="UP000241048">
    <property type="component" value="Unassembled WGS sequence"/>
</dbReference>
<keyword evidence="4" id="KW-0464">Manganese</keyword>
<dbReference type="NCBIfam" id="TIGR01230">
    <property type="entry name" value="agmatinase"/>
    <property type="match status" value="1"/>
</dbReference>
<name>A0A2T3FUL7_9CLOT</name>
<dbReference type="GO" id="GO:0046872">
    <property type="term" value="F:metal ion binding"/>
    <property type="evidence" value="ECO:0007669"/>
    <property type="project" value="UniProtKB-KW"/>
</dbReference>